<feature type="compositionally biased region" description="Low complexity" evidence="1">
    <location>
        <begin position="211"/>
        <end position="220"/>
    </location>
</feature>
<feature type="compositionally biased region" description="Polar residues" evidence="1">
    <location>
        <begin position="163"/>
        <end position="185"/>
    </location>
</feature>
<feature type="compositionally biased region" description="Basic and acidic residues" evidence="1">
    <location>
        <begin position="513"/>
        <end position="526"/>
    </location>
</feature>
<dbReference type="Proteomes" id="UP001050691">
    <property type="component" value="Unassembled WGS sequence"/>
</dbReference>
<reference evidence="2" key="1">
    <citation type="submission" date="2021-10" db="EMBL/GenBank/DDBJ databases">
        <title>De novo Genome Assembly of Clathrus columnatus (Basidiomycota, Fungi) Using Illumina and Nanopore Sequence Data.</title>
        <authorList>
            <person name="Ogiso-Tanaka E."/>
            <person name="Itagaki H."/>
            <person name="Hosoya T."/>
            <person name="Hosaka K."/>
        </authorList>
    </citation>
    <scope>NUCLEOTIDE SEQUENCE</scope>
    <source>
        <strain evidence="2">MO-923</strain>
    </source>
</reference>
<dbReference type="EMBL" id="BPWL01000011">
    <property type="protein sequence ID" value="GJJ15618.1"/>
    <property type="molecule type" value="Genomic_DNA"/>
</dbReference>
<feature type="compositionally biased region" description="Basic and acidic residues" evidence="1">
    <location>
        <begin position="279"/>
        <end position="292"/>
    </location>
</feature>
<feature type="compositionally biased region" description="Basic and acidic residues" evidence="1">
    <location>
        <begin position="463"/>
        <end position="483"/>
    </location>
</feature>
<feature type="compositionally biased region" description="Polar residues" evidence="1">
    <location>
        <begin position="484"/>
        <end position="500"/>
    </location>
</feature>
<feature type="compositionally biased region" description="Polar residues" evidence="1">
    <location>
        <begin position="113"/>
        <end position="124"/>
    </location>
</feature>
<name>A0AAV5AQ38_9AGAM</name>
<feature type="compositionally biased region" description="Low complexity" evidence="1">
    <location>
        <begin position="56"/>
        <end position="71"/>
    </location>
</feature>
<feature type="region of interest" description="Disordered" evidence="1">
    <location>
        <begin position="627"/>
        <end position="670"/>
    </location>
</feature>
<feature type="region of interest" description="Disordered" evidence="1">
    <location>
        <begin position="47"/>
        <end position="225"/>
    </location>
</feature>
<keyword evidence="3" id="KW-1185">Reference proteome</keyword>
<feature type="compositionally biased region" description="Low complexity" evidence="1">
    <location>
        <begin position="253"/>
        <end position="262"/>
    </location>
</feature>
<evidence type="ECO:0000313" key="3">
    <source>
        <dbReference type="Proteomes" id="UP001050691"/>
    </source>
</evidence>
<feature type="compositionally biased region" description="Polar residues" evidence="1">
    <location>
        <begin position="88"/>
        <end position="105"/>
    </location>
</feature>
<feature type="region of interest" description="Disordered" evidence="1">
    <location>
        <begin position="250"/>
        <end position="292"/>
    </location>
</feature>
<feature type="region of interest" description="Disordered" evidence="1">
    <location>
        <begin position="331"/>
        <end position="363"/>
    </location>
</feature>
<organism evidence="2 3">
    <name type="scientific">Clathrus columnatus</name>
    <dbReference type="NCBI Taxonomy" id="1419009"/>
    <lineage>
        <taxon>Eukaryota</taxon>
        <taxon>Fungi</taxon>
        <taxon>Dikarya</taxon>
        <taxon>Basidiomycota</taxon>
        <taxon>Agaricomycotina</taxon>
        <taxon>Agaricomycetes</taxon>
        <taxon>Phallomycetidae</taxon>
        <taxon>Phallales</taxon>
        <taxon>Clathraceae</taxon>
        <taxon>Clathrus</taxon>
    </lineage>
</organism>
<feature type="region of interest" description="Disordered" evidence="1">
    <location>
        <begin position="442"/>
        <end position="560"/>
    </location>
</feature>
<proteinExistence type="predicted"/>
<accession>A0AAV5AQ38</accession>
<evidence type="ECO:0000256" key="1">
    <source>
        <dbReference type="SAM" id="MobiDB-lite"/>
    </source>
</evidence>
<gene>
    <name evidence="2" type="ORF">Clacol_009896</name>
</gene>
<protein>
    <submittedName>
        <fullName evidence="2">Uncharacterized protein</fullName>
    </submittedName>
</protein>
<comment type="caution">
    <text evidence="2">The sequence shown here is derived from an EMBL/GenBank/DDBJ whole genome shotgun (WGS) entry which is preliminary data.</text>
</comment>
<evidence type="ECO:0000313" key="2">
    <source>
        <dbReference type="EMBL" id="GJJ15618.1"/>
    </source>
</evidence>
<feature type="compositionally biased region" description="Polar residues" evidence="1">
    <location>
        <begin position="135"/>
        <end position="145"/>
    </location>
</feature>
<sequence>MATVTVTSHALNTHNPLAPSWDEAIVPTLRKRLESESRILTQRLSTISVSTDDSKQQQPQQQQQQSRPQSPADTHDTQHTTSSSRRTPNGTRSHTPTSVYPSQRPSAIPRPSYSRTNERLNTSTTRHDTPAPPAESSSLDGNQPATRRKRTQSTPFPFEPSSDPANTPSSSVPNGKQVSSTNSGQAAAKSHGGRTTPTPSRIPTVPSRIRSGSQSSQGLSGTVGKSMGTKIQASETNPINGSELLSNLVQMKSSSSSTSQQQRISEDHQTSSGNVQQRRGVDENINERISSDEERPFQHWYRGDVSRNGGVGEYRVGKRIEMLDIASFGHASSGKTRRTKVPDGHVVPPSQFSGKPLRKRAESVSSIERTSLFMETPDETIMGRVLDETPLTDVDSNIDRRLRRQSIASMEEMSLYMESSDLSKALDEPSGMEGDIVHDAQNQSATKHPPSENTKKIHLPTSKQDKPADTRSRNMSNARHEAKGSTSTTSSVPETASSRNGRPPRGRAQSPVERSRTPGRKVDQKRSKSAADALRLPESSVPAEFSGLTDAVPDTRTPIPVDGNWDEMILPTVARRMGIEYEKTESIPPKSSQPQIVPAPGTFGFDYSKYKPSRPSEEAMVMTEFGTRTPISESKDLDEGEPAQQLESMEPAELPIDKPPPPTQQMRPRRDTLPPFAHYTEAPKERQDMPQVIIAQQDTEMNPQPQATVYVEEGEQSIIPYVHPLFSLLVSFLLFDFLMELRGLTSALLCTISKLRDIVG</sequence>
<dbReference type="AlphaFoldDB" id="A0AAV5AQ38"/>